<organism evidence="1">
    <name type="scientific">viral metagenome</name>
    <dbReference type="NCBI Taxonomy" id="1070528"/>
    <lineage>
        <taxon>unclassified sequences</taxon>
        <taxon>metagenomes</taxon>
        <taxon>organismal metagenomes</taxon>
    </lineage>
</organism>
<sequence>MSVLSDLMIAIRGDSTGGQAHVKAISDSMLHAGDEIDKVKKKLLGFTTSGARDMKSLRGAVKPISSVFDSMKQSTEGVDGSVRKINKPLAGMANYYRQVEQLSNSFLKLDTGVGVTSQGLTDTANRMAILRQQLRAGEITTVTNREEIDKYSRSLSLAAANLRRKAATLTQTTAEQKEYTRSVMQANRQVNLFGLKFAPEALTGLNQLSSASHGAMLGMGLLSNNLMQVGFSLIFLKFSIPKISLAFAALTTATILAWRQLTKATNVSKDMQSLTKQMQVFGYAADLTQDQVEIISLAMGKMSVDSTDATKAMAKLASAGITPTYPEFEQIIKMSYATGQSIESLVDSLLGLVDPLGIGMTDFNSFRTALTKIVPAVVRLKDGTVGAIEADADWFSQIAGLLEGGDRLSTLLGLISNDWTTLQDVQGPIIDQEGNLVDRIKTLLGISAGATGNIETFGEVLADLGKEGFNADTALRLLVLFMSELAKEDGSVAAAQSKMKSWLMDQGYTKGDAYKAVTTIWSHVEKLTGPHTVGFDVEDAEKWNANFLRWYGILKGPAQGYKPKVELVGTSETETTLKDIRDTLSATYYPTISWQQTAYGVPPNPMAEEIASWTSGTPLNATRGVPSNTININMQGSNIMSEHIPDEFVDQLSLSLGKQLDVSGAVTRTRR</sequence>
<gene>
    <name evidence="1" type="ORF">TM448A01877_0012</name>
</gene>
<evidence type="ECO:0000313" key="1">
    <source>
        <dbReference type="EMBL" id="QJA50718.1"/>
    </source>
</evidence>
<accession>A0A6H1ZT75</accession>
<dbReference type="EMBL" id="MT144213">
    <property type="protein sequence ID" value="QJA50718.1"/>
    <property type="molecule type" value="Genomic_DNA"/>
</dbReference>
<protein>
    <submittedName>
        <fullName evidence="1">Putative tail length tape measure protein</fullName>
    </submittedName>
</protein>
<dbReference type="AlphaFoldDB" id="A0A6H1ZT75"/>
<name>A0A6H1ZT75_9ZZZZ</name>
<proteinExistence type="predicted"/>
<reference evidence="1" key="1">
    <citation type="submission" date="2020-03" db="EMBL/GenBank/DDBJ databases">
        <title>The deep terrestrial virosphere.</title>
        <authorList>
            <person name="Holmfeldt K."/>
            <person name="Nilsson E."/>
            <person name="Simone D."/>
            <person name="Lopez-Fernandez M."/>
            <person name="Wu X."/>
            <person name="de Brujin I."/>
            <person name="Lundin D."/>
            <person name="Andersson A."/>
            <person name="Bertilsson S."/>
            <person name="Dopson M."/>
        </authorList>
    </citation>
    <scope>NUCLEOTIDE SEQUENCE</scope>
    <source>
        <strain evidence="1">TM448A01877</strain>
    </source>
</reference>